<dbReference type="GO" id="GO:0016020">
    <property type="term" value="C:membrane"/>
    <property type="evidence" value="ECO:0007669"/>
    <property type="project" value="TreeGrafter"/>
</dbReference>
<sequence>MDSFAIFIQTLLGVIAISTLFLKRQREVPQRPFVIWFFDVSKQATGSAMMHMLNLLAAHLSGKSSMEDSNPCVWYFMNLILDTTVGVYILYLYLKLIHAIVRTANISGMDSGNYGTPPRVTSWIKQSIAFFVALLTMKMTVMVALALFPFLAILGRIFLAPFKQVGDSRIQIVMVMLIVPLVMNIIQFWLIDHVIKQKHQHKIYIPAGGDDDADGDDQLSDENDTLYAVVTDITNPIDPTHARLRTVDDSPCGTDSPHSDTALLANGATSSHNGSGVRTWSSRANLMHIHASQNLSRSGSSESLSSSSQRYEMNKPS</sequence>
<dbReference type="InterPro" id="IPR022127">
    <property type="entry name" value="STIMATE/YPL162C"/>
</dbReference>
<comment type="caution">
    <text evidence="3">The sequence shown here is derived from an EMBL/GenBank/DDBJ whole genome shotgun (WGS) entry which is preliminary data.</text>
</comment>
<name>A0A9W8EC52_9FUNG</name>
<feature type="transmembrane region" description="Helical" evidence="2">
    <location>
        <begin position="73"/>
        <end position="94"/>
    </location>
</feature>
<evidence type="ECO:0008006" key="5">
    <source>
        <dbReference type="Google" id="ProtNLM"/>
    </source>
</evidence>
<dbReference type="OrthoDB" id="431202at2759"/>
<reference evidence="3" key="1">
    <citation type="submission" date="2022-07" db="EMBL/GenBank/DDBJ databases">
        <title>Phylogenomic reconstructions and comparative analyses of Kickxellomycotina fungi.</title>
        <authorList>
            <person name="Reynolds N.K."/>
            <person name="Stajich J.E."/>
            <person name="Barry K."/>
            <person name="Grigoriev I.V."/>
            <person name="Crous P."/>
            <person name="Smith M.E."/>
        </authorList>
    </citation>
    <scope>NUCLEOTIDE SEQUENCE</scope>
    <source>
        <strain evidence="3">RSA 567</strain>
    </source>
</reference>
<evidence type="ECO:0000313" key="4">
    <source>
        <dbReference type="Proteomes" id="UP001151582"/>
    </source>
</evidence>
<accession>A0A9W8EC52</accession>
<protein>
    <recommendedName>
        <fullName evidence="5">Vaculolar membrane protein-domain-containing protein</fullName>
    </recommendedName>
</protein>
<feature type="transmembrane region" description="Helical" evidence="2">
    <location>
        <begin position="128"/>
        <end position="158"/>
    </location>
</feature>
<keyword evidence="2" id="KW-0812">Transmembrane</keyword>
<gene>
    <name evidence="3" type="ORF">H4R34_003303</name>
</gene>
<organism evidence="3 4">
    <name type="scientific">Dimargaris verticillata</name>
    <dbReference type="NCBI Taxonomy" id="2761393"/>
    <lineage>
        <taxon>Eukaryota</taxon>
        <taxon>Fungi</taxon>
        <taxon>Fungi incertae sedis</taxon>
        <taxon>Zoopagomycota</taxon>
        <taxon>Kickxellomycotina</taxon>
        <taxon>Dimargaritomycetes</taxon>
        <taxon>Dimargaritales</taxon>
        <taxon>Dimargaritaceae</taxon>
        <taxon>Dimargaris</taxon>
    </lineage>
</organism>
<evidence type="ECO:0000313" key="3">
    <source>
        <dbReference type="EMBL" id="KAJ1978176.1"/>
    </source>
</evidence>
<dbReference type="AlphaFoldDB" id="A0A9W8EC52"/>
<evidence type="ECO:0000256" key="1">
    <source>
        <dbReference type="SAM" id="MobiDB-lite"/>
    </source>
</evidence>
<feature type="region of interest" description="Disordered" evidence="1">
    <location>
        <begin position="291"/>
        <end position="317"/>
    </location>
</feature>
<dbReference type="EMBL" id="JANBQB010000293">
    <property type="protein sequence ID" value="KAJ1978176.1"/>
    <property type="molecule type" value="Genomic_DNA"/>
</dbReference>
<feature type="compositionally biased region" description="Polar residues" evidence="1">
    <location>
        <begin position="267"/>
        <end position="277"/>
    </location>
</feature>
<keyword evidence="4" id="KW-1185">Reference proteome</keyword>
<evidence type="ECO:0000256" key="2">
    <source>
        <dbReference type="SAM" id="Phobius"/>
    </source>
</evidence>
<feature type="region of interest" description="Disordered" evidence="1">
    <location>
        <begin position="246"/>
        <end position="277"/>
    </location>
</feature>
<keyword evidence="2" id="KW-1133">Transmembrane helix</keyword>
<feature type="transmembrane region" description="Helical" evidence="2">
    <location>
        <begin position="170"/>
        <end position="191"/>
    </location>
</feature>
<proteinExistence type="predicted"/>
<dbReference type="PANTHER" id="PTHR31735:SF1">
    <property type="entry name" value="VACUOLAR MEMBRANE PROTEIN YPL162C"/>
    <property type="match status" value="1"/>
</dbReference>
<keyword evidence="2" id="KW-0472">Membrane</keyword>
<dbReference type="Proteomes" id="UP001151582">
    <property type="component" value="Unassembled WGS sequence"/>
</dbReference>
<feature type="compositionally biased region" description="Low complexity" evidence="1">
    <location>
        <begin position="292"/>
        <end position="310"/>
    </location>
</feature>
<feature type="transmembrane region" description="Helical" evidence="2">
    <location>
        <begin position="6"/>
        <end position="22"/>
    </location>
</feature>
<dbReference type="PANTHER" id="PTHR31735">
    <property type="entry name" value="VACUOLAR MEMBRANE PROTEIN YPL162C"/>
    <property type="match status" value="1"/>
</dbReference>
<feature type="transmembrane region" description="Helical" evidence="2">
    <location>
        <begin position="34"/>
        <end position="53"/>
    </location>
</feature>
<dbReference type="Pfam" id="PF12400">
    <property type="entry name" value="STIMATE"/>
    <property type="match status" value="1"/>
</dbReference>